<sequence length="360" mass="41625">MKWIELTFLGYSILIVLASFINLLRIDYWWIRMWDFPHLQLTALAFLGLCGWLIWVHHYNWPNYLVPIFLGAAMVYQAWMIVPYTRVHQVQVPPVQVSDSGQAGHDLAEISLLIANILMENNRYGDILQLAQQQNPDIILILEANEGWCQALKPLEPHYPHRLLHPMDNTYGMLLYSKLPVQNPKLRFLIENHVPSIHAQLILKNGQSIHFFGVHPEPPSPTEHYRSTERDAELVMVGREARRLKDPVIVAGDLNDVAWSHTTRLFQRISGLLDPRVGRGLFNTYHAQYFFVRWPLDHIFVSKHFRLVHIERMPACGSDHFPMFVTLQLNAAANTPTDLPKPDEDDLEEAAEKVDKAKED</sequence>
<feature type="domain" description="Endonuclease/exonuclease/phosphatase" evidence="3">
    <location>
        <begin position="115"/>
        <end position="320"/>
    </location>
</feature>
<keyword evidence="4" id="KW-0540">Nuclease</keyword>
<feature type="region of interest" description="Disordered" evidence="1">
    <location>
        <begin position="335"/>
        <end position="360"/>
    </location>
</feature>
<gene>
    <name evidence="4" type="ORF">GCM10023187_22650</name>
</gene>
<evidence type="ECO:0000259" key="3">
    <source>
        <dbReference type="Pfam" id="PF03372"/>
    </source>
</evidence>
<keyword evidence="4" id="KW-0255">Endonuclease</keyword>
<evidence type="ECO:0000256" key="2">
    <source>
        <dbReference type="SAM" id="Phobius"/>
    </source>
</evidence>
<feature type="transmembrane region" description="Helical" evidence="2">
    <location>
        <begin position="61"/>
        <end position="82"/>
    </location>
</feature>
<dbReference type="EMBL" id="BAABHB010000003">
    <property type="protein sequence ID" value="GAA4404847.1"/>
    <property type="molecule type" value="Genomic_DNA"/>
</dbReference>
<organism evidence="4 5">
    <name type="scientific">Nibrella viscosa</name>
    <dbReference type="NCBI Taxonomy" id="1084524"/>
    <lineage>
        <taxon>Bacteria</taxon>
        <taxon>Pseudomonadati</taxon>
        <taxon>Bacteroidota</taxon>
        <taxon>Cytophagia</taxon>
        <taxon>Cytophagales</taxon>
        <taxon>Spirosomataceae</taxon>
        <taxon>Nibrella</taxon>
    </lineage>
</organism>
<comment type="caution">
    <text evidence="4">The sequence shown here is derived from an EMBL/GenBank/DDBJ whole genome shotgun (WGS) entry which is preliminary data.</text>
</comment>
<evidence type="ECO:0000313" key="4">
    <source>
        <dbReference type="EMBL" id="GAA4404847.1"/>
    </source>
</evidence>
<keyword evidence="2" id="KW-0472">Membrane</keyword>
<keyword evidence="4" id="KW-0378">Hydrolase</keyword>
<dbReference type="GO" id="GO:0004519">
    <property type="term" value="F:endonuclease activity"/>
    <property type="evidence" value="ECO:0007669"/>
    <property type="project" value="UniProtKB-KW"/>
</dbReference>
<dbReference type="Pfam" id="PF03372">
    <property type="entry name" value="Exo_endo_phos"/>
    <property type="match status" value="1"/>
</dbReference>
<dbReference type="RefSeq" id="WP_345267066.1">
    <property type="nucleotide sequence ID" value="NZ_BAABHB010000003.1"/>
</dbReference>
<dbReference type="InterPro" id="IPR036691">
    <property type="entry name" value="Endo/exonu/phosph_ase_sf"/>
</dbReference>
<keyword evidence="2" id="KW-0812">Transmembrane</keyword>
<evidence type="ECO:0000313" key="5">
    <source>
        <dbReference type="Proteomes" id="UP001500936"/>
    </source>
</evidence>
<reference evidence="5" key="1">
    <citation type="journal article" date="2019" name="Int. J. Syst. Evol. Microbiol.">
        <title>The Global Catalogue of Microorganisms (GCM) 10K type strain sequencing project: providing services to taxonomists for standard genome sequencing and annotation.</title>
        <authorList>
            <consortium name="The Broad Institute Genomics Platform"/>
            <consortium name="The Broad Institute Genome Sequencing Center for Infectious Disease"/>
            <person name="Wu L."/>
            <person name="Ma J."/>
        </authorList>
    </citation>
    <scope>NUCLEOTIDE SEQUENCE [LARGE SCALE GENOMIC DNA]</scope>
    <source>
        <strain evidence="5">JCM 17925</strain>
    </source>
</reference>
<dbReference type="Proteomes" id="UP001500936">
    <property type="component" value="Unassembled WGS sequence"/>
</dbReference>
<feature type="compositionally biased region" description="Basic and acidic residues" evidence="1">
    <location>
        <begin position="350"/>
        <end position="360"/>
    </location>
</feature>
<dbReference type="InterPro" id="IPR005135">
    <property type="entry name" value="Endo/exonuclease/phosphatase"/>
</dbReference>
<proteinExistence type="predicted"/>
<feature type="transmembrane region" description="Helical" evidence="2">
    <location>
        <begin position="36"/>
        <end position="55"/>
    </location>
</feature>
<protein>
    <submittedName>
        <fullName evidence="4">Endonuclease/exonuclease/phosphatase family protein</fullName>
    </submittedName>
</protein>
<dbReference type="SUPFAM" id="SSF56219">
    <property type="entry name" value="DNase I-like"/>
    <property type="match status" value="1"/>
</dbReference>
<keyword evidence="5" id="KW-1185">Reference proteome</keyword>
<name>A0ABP8KEP4_9BACT</name>
<feature type="transmembrane region" description="Helical" evidence="2">
    <location>
        <begin position="6"/>
        <end position="24"/>
    </location>
</feature>
<accession>A0ABP8KEP4</accession>
<evidence type="ECO:0000256" key="1">
    <source>
        <dbReference type="SAM" id="MobiDB-lite"/>
    </source>
</evidence>
<dbReference type="Gene3D" id="3.60.10.10">
    <property type="entry name" value="Endonuclease/exonuclease/phosphatase"/>
    <property type="match status" value="1"/>
</dbReference>
<keyword evidence="2" id="KW-1133">Transmembrane helix</keyword>